<keyword evidence="1" id="KW-0732">Signal</keyword>
<name>A0A6J4PMA1_9BACT</name>
<dbReference type="Gene3D" id="2.40.160.20">
    <property type="match status" value="1"/>
</dbReference>
<proteinExistence type="predicted"/>
<reference evidence="2" key="1">
    <citation type="submission" date="2020-02" db="EMBL/GenBank/DDBJ databases">
        <authorList>
            <person name="Meier V. D."/>
        </authorList>
    </citation>
    <scope>NUCLEOTIDE SEQUENCE</scope>
    <source>
        <strain evidence="2">AVDCRST_MAG64</strain>
    </source>
</reference>
<evidence type="ECO:0000313" key="2">
    <source>
        <dbReference type="EMBL" id="CAA9419950.1"/>
    </source>
</evidence>
<evidence type="ECO:0008006" key="3">
    <source>
        <dbReference type="Google" id="ProtNLM"/>
    </source>
</evidence>
<accession>A0A6J4PMA1</accession>
<dbReference type="AlphaFoldDB" id="A0A6J4PMA1"/>
<sequence length="209" mass="22452">MSSGARPGRLASLAFVLVATAAPLATPLRADDRAGGDATARPASMFPKGTWDLALHGAYHQTEREGDETIATATLSAGYYFGDRFSVRGELVGYALDNQPGPSPADADDAVGLGVNAGLRYQFIEYQRLTLFAEVYTGVLYSHRDFPEDGTHLNFTLQGGLGATFRLADDVHLFGGVRHLHISNARLRGEDENPSFDGPGAYVGLLFRF</sequence>
<dbReference type="InterPro" id="IPR011250">
    <property type="entry name" value="OMP/PagP_B-barrel"/>
</dbReference>
<dbReference type="InterPro" id="IPR018550">
    <property type="entry name" value="Lipid-A_deacylase-rel"/>
</dbReference>
<feature type="signal peptide" evidence="1">
    <location>
        <begin position="1"/>
        <end position="21"/>
    </location>
</feature>
<dbReference type="EMBL" id="CADCUQ010000638">
    <property type="protein sequence ID" value="CAA9419950.1"/>
    <property type="molecule type" value="Genomic_DNA"/>
</dbReference>
<dbReference type="SUPFAM" id="SSF56925">
    <property type="entry name" value="OMPA-like"/>
    <property type="match status" value="1"/>
</dbReference>
<feature type="chain" id="PRO_5027008886" description="Outer membrane protein beta-barrel domain-containing protein" evidence="1">
    <location>
        <begin position="22"/>
        <end position="209"/>
    </location>
</feature>
<gene>
    <name evidence="2" type="ORF">AVDCRST_MAG64-2815</name>
</gene>
<dbReference type="Pfam" id="PF09411">
    <property type="entry name" value="PagL"/>
    <property type="match status" value="1"/>
</dbReference>
<protein>
    <recommendedName>
        <fullName evidence="3">Outer membrane protein beta-barrel domain-containing protein</fullName>
    </recommendedName>
</protein>
<evidence type="ECO:0000256" key="1">
    <source>
        <dbReference type="SAM" id="SignalP"/>
    </source>
</evidence>
<organism evidence="2">
    <name type="scientific">uncultured Phycisphaerae bacterium</name>
    <dbReference type="NCBI Taxonomy" id="904963"/>
    <lineage>
        <taxon>Bacteria</taxon>
        <taxon>Pseudomonadati</taxon>
        <taxon>Planctomycetota</taxon>
        <taxon>Phycisphaerae</taxon>
        <taxon>environmental samples</taxon>
    </lineage>
</organism>